<evidence type="ECO:0000313" key="1">
    <source>
        <dbReference type="EMBL" id="KAJ8526714.1"/>
    </source>
</evidence>
<comment type="caution">
    <text evidence="1">The sequence shown here is derived from an EMBL/GenBank/DDBJ whole genome shotgun (WGS) entry which is preliminary data.</text>
</comment>
<name>A0A9Q1QTX4_9SOLA</name>
<protein>
    <submittedName>
        <fullName evidence="1">Uncharacterized protein</fullName>
    </submittedName>
</protein>
<dbReference type="EMBL" id="JAJAGQ010000024">
    <property type="protein sequence ID" value="KAJ8526714.1"/>
    <property type="molecule type" value="Genomic_DNA"/>
</dbReference>
<organism evidence="1 2">
    <name type="scientific">Anisodus acutangulus</name>
    <dbReference type="NCBI Taxonomy" id="402998"/>
    <lineage>
        <taxon>Eukaryota</taxon>
        <taxon>Viridiplantae</taxon>
        <taxon>Streptophyta</taxon>
        <taxon>Embryophyta</taxon>
        <taxon>Tracheophyta</taxon>
        <taxon>Spermatophyta</taxon>
        <taxon>Magnoliopsida</taxon>
        <taxon>eudicotyledons</taxon>
        <taxon>Gunneridae</taxon>
        <taxon>Pentapetalae</taxon>
        <taxon>asterids</taxon>
        <taxon>lamiids</taxon>
        <taxon>Solanales</taxon>
        <taxon>Solanaceae</taxon>
        <taxon>Solanoideae</taxon>
        <taxon>Hyoscyameae</taxon>
        <taxon>Anisodus</taxon>
    </lineage>
</organism>
<gene>
    <name evidence="1" type="ORF">K7X08_029191</name>
</gene>
<keyword evidence="2" id="KW-1185">Reference proteome</keyword>
<dbReference type="AlphaFoldDB" id="A0A9Q1QTX4"/>
<proteinExistence type="predicted"/>
<sequence length="421" mass="46676">MADTPVVHGDNGPNTGIEFCSVEVVDCLVDMEENEELAKLAGNALARTTSVTENGLEEPTSHDRLLGFELSKDPENSEMSLLKKAKVIRYDELGTEVDVEKHSLLVENVVSVTDKAIPVCDVKTLSLPQRPIKNRSVKDNIFPLPKNKNCQRRVFAVRDFPPFCGRNATKTTELDRLGGSEASKRVVVLDKVVTENEVIEMLKNVMDTATLPVRLTASLEADLLSEREVTGSKFSLMERATVCFEDPKGIQDNYVGRRQLERTVMLPETAMKKENDDTGKIVRKEIIVYSRNEREKVTTATPGLGSGDKIIRPIVHGLMDEPYSPWRQRKKTSLDGLMSRNQVQNLNVYRRKISSAVARRSVPKPKLPETVFGRSKSGSIGEAVPGYSSAPVASNDGTRGLNCEELPEYSPIGQGKCEFEL</sequence>
<dbReference type="Proteomes" id="UP001152561">
    <property type="component" value="Unassembled WGS sequence"/>
</dbReference>
<evidence type="ECO:0000313" key="2">
    <source>
        <dbReference type="Proteomes" id="UP001152561"/>
    </source>
</evidence>
<dbReference type="OrthoDB" id="5792673at2759"/>
<accession>A0A9Q1QTX4</accession>
<reference evidence="2" key="1">
    <citation type="journal article" date="2023" name="Proc. Natl. Acad. Sci. U.S.A.">
        <title>Genomic and structural basis for evolution of tropane alkaloid biosynthesis.</title>
        <authorList>
            <person name="Wanga Y.-J."/>
            <person name="Taina T."/>
            <person name="Yua J.-Y."/>
            <person name="Lia J."/>
            <person name="Xua B."/>
            <person name="Chenc J."/>
            <person name="D'Auriad J.C."/>
            <person name="Huanga J.-P."/>
            <person name="Huanga S.-X."/>
        </authorList>
    </citation>
    <scope>NUCLEOTIDE SEQUENCE [LARGE SCALE GENOMIC DNA]</scope>
    <source>
        <strain evidence="2">cv. KIB-2019</strain>
    </source>
</reference>